<gene>
    <name evidence="1" type="ORF">GCM10009676_44510</name>
</gene>
<evidence type="ECO:0000313" key="1">
    <source>
        <dbReference type="EMBL" id="GAA1252682.1"/>
    </source>
</evidence>
<sequence length="124" mass="12922">MIRPAEPTLTGIGLVVPFDFALDRELWRWLPGHVDLYATRLPYLPDPVSVELAAALSDPHDVRTATRDVLAPEPASVAYSCSSGSFIDGAAGEAASEAAIVTAMLDAGAPGALFADRGEDLTAA</sequence>
<dbReference type="Proteomes" id="UP001500653">
    <property type="component" value="Unassembled WGS sequence"/>
</dbReference>
<dbReference type="InterPro" id="IPR026286">
    <property type="entry name" value="MaiA/AMDase"/>
</dbReference>
<keyword evidence="2" id="KW-1185">Reference proteome</keyword>
<proteinExistence type="predicted"/>
<evidence type="ECO:0000313" key="2">
    <source>
        <dbReference type="Proteomes" id="UP001500653"/>
    </source>
</evidence>
<organism evidence="1 2">
    <name type="scientific">Prauserella halophila</name>
    <dbReference type="NCBI Taxonomy" id="185641"/>
    <lineage>
        <taxon>Bacteria</taxon>
        <taxon>Bacillati</taxon>
        <taxon>Actinomycetota</taxon>
        <taxon>Actinomycetes</taxon>
        <taxon>Pseudonocardiales</taxon>
        <taxon>Pseudonocardiaceae</taxon>
        <taxon>Prauserella</taxon>
    </lineage>
</organism>
<protein>
    <submittedName>
        <fullName evidence="1">Uncharacterized protein</fullName>
    </submittedName>
</protein>
<accession>A0ABN1WJV2</accession>
<dbReference type="EMBL" id="BAAALN010000019">
    <property type="protein sequence ID" value="GAA1252682.1"/>
    <property type="molecule type" value="Genomic_DNA"/>
</dbReference>
<dbReference type="Gene3D" id="3.40.50.12500">
    <property type="match status" value="1"/>
</dbReference>
<dbReference type="RefSeq" id="WP_253865186.1">
    <property type="nucleotide sequence ID" value="NZ_BAAALN010000019.1"/>
</dbReference>
<reference evidence="1 2" key="1">
    <citation type="journal article" date="2019" name="Int. J. Syst. Evol. Microbiol.">
        <title>The Global Catalogue of Microorganisms (GCM) 10K type strain sequencing project: providing services to taxonomists for standard genome sequencing and annotation.</title>
        <authorList>
            <consortium name="The Broad Institute Genomics Platform"/>
            <consortium name="The Broad Institute Genome Sequencing Center for Infectious Disease"/>
            <person name="Wu L."/>
            <person name="Ma J."/>
        </authorList>
    </citation>
    <scope>NUCLEOTIDE SEQUENCE [LARGE SCALE GENOMIC DNA]</scope>
    <source>
        <strain evidence="1 2">JCM 13023</strain>
    </source>
</reference>
<dbReference type="InterPro" id="IPR053714">
    <property type="entry name" value="Iso_Racemase_Enz_sf"/>
</dbReference>
<dbReference type="PANTHER" id="PTHR40267:SF1">
    <property type="entry name" value="BLR3294 PROTEIN"/>
    <property type="match status" value="1"/>
</dbReference>
<comment type="caution">
    <text evidence="1">The sequence shown here is derived from an EMBL/GenBank/DDBJ whole genome shotgun (WGS) entry which is preliminary data.</text>
</comment>
<dbReference type="PANTHER" id="PTHR40267">
    <property type="entry name" value="BLR3294 PROTEIN"/>
    <property type="match status" value="1"/>
</dbReference>
<name>A0ABN1WJV2_9PSEU</name>